<reference evidence="5" key="1">
    <citation type="submission" date="2015-01" db="EMBL/GenBank/DDBJ databases">
        <authorList>
            <person name="Manzano-Marin A."/>
            <person name="Manzano-Marin A."/>
        </authorList>
    </citation>
    <scope>NUCLEOTIDE SEQUENCE [LARGE SCALE GENOMIC DNA]</scope>
    <source>
        <strain evidence="5">obscurior</strain>
    </source>
</reference>
<dbReference type="PANTHER" id="PTHR30308:SF2">
    <property type="entry name" value="SSRA-BINDING PROTEIN"/>
    <property type="match status" value="1"/>
</dbReference>
<gene>
    <name evidence="3 4" type="primary">smpB</name>
    <name evidence="4" type="ORF">WEOB_039</name>
</gene>
<dbReference type="Pfam" id="PF01668">
    <property type="entry name" value="SmpB"/>
    <property type="match status" value="1"/>
</dbReference>
<comment type="function">
    <text evidence="3">Required for rescue of stalled ribosomes mediated by trans-translation. Binds to transfer-messenger RNA (tmRNA), required for stable association of tmRNA with ribosomes. tmRNA and SmpB together mimic tRNA shape, replacing the anticodon stem-loop with SmpB. tmRNA is encoded by the ssrA gene; the 2 termini fold to resemble tRNA(Ala) and it encodes a 'tag peptide', a short internal open reading frame. During trans-translation Ala-aminoacylated tmRNA acts like a tRNA, entering the A-site of stalled ribosomes, displacing the stalled mRNA. The ribosome then switches to translate the ORF on the tmRNA; the nascent peptide is terminated with the 'tag peptide' encoded by the tmRNA and targeted for degradation. The ribosome is freed to recommence translation, which seems to be the essential function of trans-translation.</text>
</comment>
<dbReference type="KEGG" id="wca:WEOB_039"/>
<dbReference type="Gene3D" id="2.40.280.10">
    <property type="match status" value="1"/>
</dbReference>
<dbReference type="SUPFAM" id="SSF74982">
    <property type="entry name" value="Small protein B (SmpB)"/>
    <property type="match status" value="1"/>
</dbReference>
<dbReference type="CDD" id="cd09294">
    <property type="entry name" value="SmpB"/>
    <property type="match status" value="1"/>
</dbReference>
<comment type="similarity">
    <text evidence="3">Belongs to the SmpB family.</text>
</comment>
<evidence type="ECO:0000313" key="4">
    <source>
        <dbReference type="EMBL" id="CEN32003.1"/>
    </source>
</evidence>
<sequence>MFNEEIKILKNQDFRIIIRNKSIYREFSISKEIEAGILLKGWEIKSLRLGSVSINNSYVFFRKNEVFLLGANFSPERSSALYFFCDSVRQRKLLLNKYEISYLIGCVSRKRCKIVVISMYWKRFLVKVKLGITKDKKKYDKRFSKIEFDWKKSRAYIMKQNKRF</sequence>
<dbReference type="RefSeq" id="WP_281263911.1">
    <property type="nucleotide sequence ID" value="NZ_LN774881.1"/>
</dbReference>
<dbReference type="PROSITE" id="PS01317">
    <property type="entry name" value="SSRP"/>
    <property type="match status" value="1"/>
</dbReference>
<protein>
    <recommendedName>
        <fullName evidence="3">SsrA-binding protein</fullName>
    </recommendedName>
    <alternativeName>
        <fullName evidence="3">Small protein B</fullName>
    </alternativeName>
</protein>
<accession>A0A0H5BWJ4</accession>
<dbReference type="GO" id="GO:0005829">
    <property type="term" value="C:cytosol"/>
    <property type="evidence" value="ECO:0007669"/>
    <property type="project" value="TreeGrafter"/>
</dbReference>
<proteinExistence type="inferred from homology"/>
<dbReference type="GO" id="GO:0070930">
    <property type="term" value="P:trans-translation-dependent protein tagging"/>
    <property type="evidence" value="ECO:0007669"/>
    <property type="project" value="TreeGrafter"/>
</dbReference>
<dbReference type="InterPro" id="IPR023620">
    <property type="entry name" value="SmpB"/>
</dbReference>
<dbReference type="InterPro" id="IPR000037">
    <property type="entry name" value="SsrA-bd_prot"/>
</dbReference>
<dbReference type="NCBIfam" id="NF003843">
    <property type="entry name" value="PRK05422.1"/>
    <property type="match status" value="1"/>
</dbReference>
<name>A0A0H5BWJ4_9ENTR</name>
<evidence type="ECO:0000313" key="5">
    <source>
        <dbReference type="Proteomes" id="UP000242753"/>
    </source>
</evidence>
<dbReference type="PANTHER" id="PTHR30308">
    <property type="entry name" value="TMRNA-BINDING COMPONENT OF TRANS-TRANSLATION TAGGING COMPLEX"/>
    <property type="match status" value="1"/>
</dbReference>
<dbReference type="STRING" id="1594731.WEOB_039"/>
<organism evidence="4 5">
    <name type="scientific">Candidatus Westeberhardia cardiocondylae</name>
    <dbReference type="NCBI Taxonomy" id="1594731"/>
    <lineage>
        <taxon>Bacteria</taxon>
        <taxon>Pseudomonadati</taxon>
        <taxon>Pseudomonadota</taxon>
        <taxon>Gammaproteobacteria</taxon>
        <taxon>Enterobacterales</taxon>
        <taxon>Enterobacteriaceae</taxon>
        <taxon>ant endosymbionts</taxon>
        <taxon>Candidatus Westeberhardia</taxon>
    </lineage>
</organism>
<keyword evidence="1 3" id="KW-0963">Cytoplasm</keyword>
<comment type="subcellular location">
    <subcellularLocation>
        <location evidence="3">Cytoplasm</location>
    </subcellularLocation>
    <text evidence="3">The tmRNA-SmpB complex associates with stalled 70S ribosomes.</text>
</comment>
<evidence type="ECO:0000256" key="2">
    <source>
        <dbReference type="ARBA" id="ARBA00022884"/>
    </source>
</evidence>
<evidence type="ECO:0000256" key="3">
    <source>
        <dbReference type="HAMAP-Rule" id="MF_00023"/>
    </source>
</evidence>
<dbReference type="EMBL" id="LN774881">
    <property type="protein sequence ID" value="CEN32003.1"/>
    <property type="molecule type" value="Genomic_DNA"/>
</dbReference>
<keyword evidence="5" id="KW-1185">Reference proteome</keyword>
<keyword evidence="2 3" id="KW-0694">RNA-binding</keyword>
<evidence type="ECO:0000256" key="1">
    <source>
        <dbReference type="ARBA" id="ARBA00022490"/>
    </source>
</evidence>
<dbReference type="GO" id="GO:0003723">
    <property type="term" value="F:RNA binding"/>
    <property type="evidence" value="ECO:0007669"/>
    <property type="project" value="UniProtKB-UniRule"/>
</dbReference>
<dbReference type="GO" id="GO:0070929">
    <property type="term" value="P:trans-translation"/>
    <property type="evidence" value="ECO:0007669"/>
    <property type="project" value="UniProtKB-UniRule"/>
</dbReference>
<dbReference type="AlphaFoldDB" id="A0A0H5BWJ4"/>
<dbReference type="InterPro" id="IPR020081">
    <property type="entry name" value="SsrA-bd_prot_CS"/>
</dbReference>
<dbReference type="Proteomes" id="UP000242753">
    <property type="component" value="Chromosome I"/>
</dbReference>
<dbReference type="NCBIfam" id="TIGR00086">
    <property type="entry name" value="smpB"/>
    <property type="match status" value="1"/>
</dbReference>
<dbReference type="HAMAP" id="MF_00023">
    <property type="entry name" value="SmpB"/>
    <property type="match status" value="1"/>
</dbReference>